<dbReference type="RefSeq" id="WP_203963400.1">
    <property type="nucleotide sequence ID" value="NZ_AP023355.1"/>
</dbReference>
<dbReference type="Pfam" id="PF11855">
    <property type="entry name" value="DUF3375"/>
    <property type="match status" value="1"/>
</dbReference>
<keyword evidence="2" id="KW-1185">Reference proteome</keyword>
<accession>A0A7R7HYI0</accession>
<dbReference type="AlphaFoldDB" id="A0A7R7HYI0"/>
<evidence type="ECO:0008006" key="3">
    <source>
        <dbReference type="Google" id="ProtNLM"/>
    </source>
</evidence>
<proteinExistence type="predicted"/>
<dbReference type="InterPro" id="IPR021804">
    <property type="entry name" value="DUF3375"/>
</dbReference>
<organism evidence="1 2">
    <name type="scientific">Actinocatenispora thailandica</name>
    <dbReference type="NCBI Taxonomy" id="227318"/>
    <lineage>
        <taxon>Bacteria</taxon>
        <taxon>Bacillati</taxon>
        <taxon>Actinomycetota</taxon>
        <taxon>Actinomycetes</taxon>
        <taxon>Micromonosporales</taxon>
        <taxon>Micromonosporaceae</taxon>
        <taxon>Actinocatenispora</taxon>
    </lineage>
</organism>
<dbReference type="Proteomes" id="UP000611640">
    <property type="component" value="Chromosome"/>
</dbReference>
<reference evidence="1 2" key="1">
    <citation type="submission" date="2020-08" db="EMBL/GenBank/DDBJ databases">
        <title>Whole genome shotgun sequence of Actinocatenispora thailandica NBRC 105041.</title>
        <authorList>
            <person name="Komaki H."/>
            <person name="Tamura T."/>
        </authorList>
    </citation>
    <scope>NUCLEOTIDE SEQUENCE [LARGE SCALE GENOMIC DNA]</scope>
    <source>
        <strain evidence="1 2">NBRC 105041</strain>
    </source>
</reference>
<evidence type="ECO:0000313" key="2">
    <source>
        <dbReference type="Proteomes" id="UP000611640"/>
    </source>
</evidence>
<dbReference type="EMBL" id="AP023355">
    <property type="protein sequence ID" value="BCJ37143.1"/>
    <property type="molecule type" value="Genomic_DNA"/>
</dbReference>
<gene>
    <name evidence="1" type="ORF">Athai_46460</name>
</gene>
<sequence length="482" mass="54760">MEYDELVRLRDGSAGWRLLRADHAPLVLSVLGQVFVDDNERSVPAARLVEVLDDHLYALNERLGAGTFPRPAKAYLDEWARPEVGWLRKYYPADSDEAHFDATPAVEQALSWVRSLAPREFVGTESRLNLMVDLLRQIAFGAEEDPDVRLAELQRRRTELDAEIERVRSGRLDVMDSVAQRDRYQQFVGMARGLLADFREVEANFRQLDRELRERIAGWSGGKGELLDEMLHSRDAIGESDQGRSFHAFYDFLLSQRRQDELEDLLTHVHRLDALRASADPKLRRVHYQWLVAAERTQATVRLLSDQLRRFLDDQTIVENKRVLELVRGIEATALRLREARLPGPGSTLDALAPTVSLPMERPLYQPRSELAVDSGEIRAGESDSDLSLLFEQVYVDPARLAERVGDALSRQPQVRLVDLVHTHPIEQGLAELVGYFALSEPGFETVFDPQRSERIGWRDESGARRVATVPAVSFVRAEAGR</sequence>
<name>A0A7R7HYI0_9ACTN</name>
<protein>
    <recommendedName>
        <fullName evidence="3">DUF3375 domain-containing protein</fullName>
    </recommendedName>
</protein>
<dbReference type="KEGG" id="atl:Athai_46460"/>
<evidence type="ECO:0000313" key="1">
    <source>
        <dbReference type="EMBL" id="BCJ37143.1"/>
    </source>
</evidence>